<dbReference type="InterPro" id="IPR036779">
    <property type="entry name" value="LysM_dom_sf"/>
</dbReference>
<evidence type="ECO:0000259" key="1">
    <source>
        <dbReference type="Pfam" id="PF01476"/>
    </source>
</evidence>
<comment type="caution">
    <text evidence="2">The sequence shown here is derived from an EMBL/GenBank/DDBJ whole genome shotgun (WGS) entry which is preliminary data.</text>
</comment>
<dbReference type="SUPFAM" id="SSF54106">
    <property type="entry name" value="LysM domain"/>
    <property type="match status" value="1"/>
</dbReference>
<dbReference type="CDD" id="cd00118">
    <property type="entry name" value="LysM"/>
    <property type="match status" value="1"/>
</dbReference>
<protein>
    <submittedName>
        <fullName evidence="2">LysM peptidoglycan-binding domain-containing protein</fullName>
    </submittedName>
</protein>
<evidence type="ECO:0000313" key="2">
    <source>
        <dbReference type="EMBL" id="MFC5629905.1"/>
    </source>
</evidence>
<organism evidence="2 3">
    <name type="scientific">Aliibacillus thermotolerans</name>
    <dbReference type="NCBI Taxonomy" id="1834418"/>
    <lineage>
        <taxon>Bacteria</taxon>
        <taxon>Bacillati</taxon>
        <taxon>Bacillota</taxon>
        <taxon>Bacilli</taxon>
        <taxon>Bacillales</taxon>
        <taxon>Bacillaceae</taxon>
        <taxon>Aliibacillus</taxon>
    </lineage>
</organism>
<dbReference type="EMBL" id="JBHSPF010000071">
    <property type="protein sequence ID" value="MFC5629905.1"/>
    <property type="molecule type" value="Genomic_DNA"/>
</dbReference>
<feature type="domain" description="LysM" evidence="1">
    <location>
        <begin position="4"/>
        <end position="31"/>
    </location>
</feature>
<keyword evidence="3" id="KW-1185">Reference proteome</keyword>
<sequence>MSRGKSLWTIANRHSLSVWQLARFNGIKDPSVVRSKDLHSAI</sequence>
<evidence type="ECO:0000313" key="3">
    <source>
        <dbReference type="Proteomes" id="UP001596143"/>
    </source>
</evidence>
<gene>
    <name evidence="2" type="ORF">ACFPTR_13715</name>
</gene>
<name>A0ABW0UC65_9BACI</name>
<dbReference type="InterPro" id="IPR018392">
    <property type="entry name" value="LysM"/>
</dbReference>
<proteinExistence type="predicted"/>
<dbReference type="Proteomes" id="UP001596143">
    <property type="component" value="Unassembled WGS sequence"/>
</dbReference>
<accession>A0ABW0UC65</accession>
<reference evidence="3" key="1">
    <citation type="journal article" date="2019" name="Int. J. Syst. Evol. Microbiol.">
        <title>The Global Catalogue of Microorganisms (GCM) 10K type strain sequencing project: providing services to taxonomists for standard genome sequencing and annotation.</title>
        <authorList>
            <consortium name="The Broad Institute Genomics Platform"/>
            <consortium name="The Broad Institute Genome Sequencing Center for Infectious Disease"/>
            <person name="Wu L."/>
            <person name="Ma J."/>
        </authorList>
    </citation>
    <scope>NUCLEOTIDE SEQUENCE [LARGE SCALE GENOMIC DNA]</scope>
    <source>
        <strain evidence="3">CGMCC 1.15790</strain>
    </source>
</reference>
<dbReference type="Pfam" id="PF01476">
    <property type="entry name" value="LysM"/>
    <property type="match status" value="1"/>
</dbReference>
<dbReference type="Gene3D" id="3.10.350.10">
    <property type="entry name" value="LysM domain"/>
    <property type="match status" value="1"/>
</dbReference>